<gene>
    <name evidence="1" type="ORF">AYBTSS11_LOCUS26337</name>
</gene>
<dbReference type="AlphaFoldDB" id="A0AA86THI7"/>
<sequence>MRWIGVKFDDNDFLVWDDLFGRVEEGVTIDVVRGRSVFIGEQCTGFGLERIEAGIKGGDEFGVSGNGL</sequence>
<organism evidence="1 2">
    <name type="scientific">Sphenostylis stenocarpa</name>
    <dbReference type="NCBI Taxonomy" id="92480"/>
    <lineage>
        <taxon>Eukaryota</taxon>
        <taxon>Viridiplantae</taxon>
        <taxon>Streptophyta</taxon>
        <taxon>Embryophyta</taxon>
        <taxon>Tracheophyta</taxon>
        <taxon>Spermatophyta</taxon>
        <taxon>Magnoliopsida</taxon>
        <taxon>eudicotyledons</taxon>
        <taxon>Gunneridae</taxon>
        <taxon>Pentapetalae</taxon>
        <taxon>rosids</taxon>
        <taxon>fabids</taxon>
        <taxon>Fabales</taxon>
        <taxon>Fabaceae</taxon>
        <taxon>Papilionoideae</taxon>
        <taxon>50 kb inversion clade</taxon>
        <taxon>NPAAA clade</taxon>
        <taxon>indigoferoid/millettioid clade</taxon>
        <taxon>Phaseoleae</taxon>
        <taxon>Sphenostylis</taxon>
    </lineage>
</organism>
<protein>
    <submittedName>
        <fullName evidence="1">Uncharacterized protein</fullName>
    </submittedName>
</protein>
<dbReference type="EMBL" id="OY731406">
    <property type="protein sequence ID" value="CAJ1974264.1"/>
    <property type="molecule type" value="Genomic_DNA"/>
</dbReference>
<reference evidence="1" key="1">
    <citation type="submission" date="2023-10" db="EMBL/GenBank/DDBJ databases">
        <authorList>
            <person name="Domelevo Entfellner J.-B."/>
        </authorList>
    </citation>
    <scope>NUCLEOTIDE SEQUENCE</scope>
</reference>
<proteinExistence type="predicted"/>
<evidence type="ECO:0000313" key="2">
    <source>
        <dbReference type="Proteomes" id="UP001189624"/>
    </source>
</evidence>
<name>A0AA86THI7_9FABA</name>
<accession>A0AA86THI7</accession>
<keyword evidence="2" id="KW-1185">Reference proteome</keyword>
<evidence type="ECO:0000313" key="1">
    <source>
        <dbReference type="EMBL" id="CAJ1974264.1"/>
    </source>
</evidence>
<dbReference type="Gramene" id="rna-AYBTSS11_LOCUS26337">
    <property type="protein sequence ID" value="CAJ1974264.1"/>
    <property type="gene ID" value="gene-AYBTSS11_LOCUS26337"/>
</dbReference>
<dbReference type="Proteomes" id="UP001189624">
    <property type="component" value="Chromosome 9"/>
</dbReference>